<name>A0A917WWF2_9ACTN</name>
<dbReference type="Proteomes" id="UP000642070">
    <property type="component" value="Unassembled WGS sequence"/>
</dbReference>
<gene>
    <name evidence="1" type="ORF">GCM10007977_040870</name>
</gene>
<dbReference type="RefSeq" id="WP_190251470.1">
    <property type="nucleotide sequence ID" value="NZ_BMPI01000018.1"/>
</dbReference>
<evidence type="ECO:0000313" key="1">
    <source>
        <dbReference type="EMBL" id="GGM35168.1"/>
    </source>
</evidence>
<organism evidence="1 2">
    <name type="scientific">Dactylosporangium sucinum</name>
    <dbReference type="NCBI Taxonomy" id="1424081"/>
    <lineage>
        <taxon>Bacteria</taxon>
        <taxon>Bacillati</taxon>
        <taxon>Actinomycetota</taxon>
        <taxon>Actinomycetes</taxon>
        <taxon>Micromonosporales</taxon>
        <taxon>Micromonosporaceae</taxon>
        <taxon>Dactylosporangium</taxon>
    </lineage>
</organism>
<sequence>MDLHGIRQTDGFTCGPTVAMVASATLDPAYLGTIADPAAEQHRIHRAANVLWPRKLGTTPWGVTAVINRHAAALDTRYRWRFLRDDLADVIAAVESDWPVPLLVGRIVPRHWVLIVGHADGVLSCYNPGPGRVVEVPVADLRARQLSGVGFPRPFAVVLPAA</sequence>
<proteinExistence type="predicted"/>
<dbReference type="AlphaFoldDB" id="A0A917WWF2"/>
<evidence type="ECO:0000313" key="2">
    <source>
        <dbReference type="Proteomes" id="UP000642070"/>
    </source>
</evidence>
<protein>
    <submittedName>
        <fullName evidence="1">Uncharacterized protein</fullName>
    </submittedName>
</protein>
<keyword evidence="2" id="KW-1185">Reference proteome</keyword>
<dbReference type="EMBL" id="BMPI01000018">
    <property type="protein sequence ID" value="GGM35168.1"/>
    <property type="molecule type" value="Genomic_DNA"/>
</dbReference>
<reference evidence="1" key="1">
    <citation type="journal article" date="2014" name="Int. J. Syst. Evol. Microbiol.">
        <title>Complete genome sequence of Corynebacterium casei LMG S-19264T (=DSM 44701T), isolated from a smear-ripened cheese.</title>
        <authorList>
            <consortium name="US DOE Joint Genome Institute (JGI-PGF)"/>
            <person name="Walter F."/>
            <person name="Albersmeier A."/>
            <person name="Kalinowski J."/>
            <person name="Ruckert C."/>
        </authorList>
    </citation>
    <scope>NUCLEOTIDE SEQUENCE</scope>
    <source>
        <strain evidence="1">JCM 19831</strain>
    </source>
</reference>
<comment type="caution">
    <text evidence="1">The sequence shown here is derived from an EMBL/GenBank/DDBJ whole genome shotgun (WGS) entry which is preliminary data.</text>
</comment>
<reference evidence="1" key="2">
    <citation type="submission" date="2020-09" db="EMBL/GenBank/DDBJ databases">
        <authorList>
            <person name="Sun Q."/>
            <person name="Ohkuma M."/>
        </authorList>
    </citation>
    <scope>NUCLEOTIDE SEQUENCE</scope>
    <source>
        <strain evidence="1">JCM 19831</strain>
    </source>
</reference>
<accession>A0A917WWF2</accession>